<dbReference type="AlphaFoldDB" id="A0A915JZR8"/>
<keyword evidence="2" id="KW-1185">Reference proteome</keyword>
<sequence>MLLYKSLESIAAMMVSIGCESRLLLSVPMVAIFLAIVVLVITMGVTGILMAIESNGARVAIATVIGDIAAAGRRSEGLWPEG</sequence>
<dbReference type="WBParaSite" id="nRc.2.0.1.t31143-RA">
    <property type="protein sequence ID" value="nRc.2.0.1.t31143-RA"/>
    <property type="gene ID" value="nRc.2.0.1.g31143"/>
</dbReference>
<dbReference type="PROSITE" id="PS51257">
    <property type="entry name" value="PROKAR_LIPOPROTEIN"/>
    <property type="match status" value="1"/>
</dbReference>
<accession>A0A915JZR8</accession>
<feature type="transmembrane region" description="Helical" evidence="1">
    <location>
        <begin position="30"/>
        <end position="52"/>
    </location>
</feature>
<keyword evidence="1" id="KW-0812">Transmembrane</keyword>
<proteinExistence type="predicted"/>
<dbReference type="Proteomes" id="UP000887565">
    <property type="component" value="Unplaced"/>
</dbReference>
<evidence type="ECO:0000313" key="2">
    <source>
        <dbReference type="Proteomes" id="UP000887565"/>
    </source>
</evidence>
<evidence type="ECO:0000313" key="3">
    <source>
        <dbReference type="WBParaSite" id="nRc.2.0.1.t31143-RA"/>
    </source>
</evidence>
<reference evidence="3" key="1">
    <citation type="submission" date="2022-11" db="UniProtKB">
        <authorList>
            <consortium name="WormBaseParasite"/>
        </authorList>
    </citation>
    <scope>IDENTIFICATION</scope>
</reference>
<keyword evidence="1" id="KW-0472">Membrane</keyword>
<name>A0A915JZR8_ROMCU</name>
<organism evidence="2 3">
    <name type="scientific">Romanomermis culicivorax</name>
    <name type="common">Nematode worm</name>
    <dbReference type="NCBI Taxonomy" id="13658"/>
    <lineage>
        <taxon>Eukaryota</taxon>
        <taxon>Metazoa</taxon>
        <taxon>Ecdysozoa</taxon>
        <taxon>Nematoda</taxon>
        <taxon>Enoplea</taxon>
        <taxon>Dorylaimia</taxon>
        <taxon>Mermithida</taxon>
        <taxon>Mermithoidea</taxon>
        <taxon>Mermithidae</taxon>
        <taxon>Romanomermis</taxon>
    </lineage>
</organism>
<evidence type="ECO:0000256" key="1">
    <source>
        <dbReference type="SAM" id="Phobius"/>
    </source>
</evidence>
<keyword evidence="1" id="KW-1133">Transmembrane helix</keyword>
<protein>
    <submittedName>
        <fullName evidence="3">Uncharacterized protein</fullName>
    </submittedName>
</protein>